<sequence>MTEVKSSLNVSNELEEIIEIVERNKKGKGNKKQEIDKKEERVELNNNYDKLISEVIKDIEKGILNLDLEEYIKPGGICEGIAGAVGYIGKLKRSQLRKFFNEIKTIEYDLKSGEDVKKIKIRILALIPKLAYSKGRDLIDENFYKFMKTILSKVKEDMNEKNAQEVFEVFVKILESIVAYHTFHFPKEA</sequence>
<dbReference type="NCBIfam" id="TIGR01870">
    <property type="entry name" value="cas_TM1810_Csm2"/>
    <property type="match status" value="1"/>
</dbReference>
<dbReference type="GO" id="GO:0051607">
    <property type="term" value="P:defense response to virus"/>
    <property type="evidence" value="ECO:0007669"/>
    <property type="project" value="UniProtKB-KW"/>
</dbReference>
<comment type="function">
    <text evidence="1">This subunit may be involved in monitoring complementarity of crRNA and target RNA.</text>
</comment>
<evidence type="ECO:0000256" key="3">
    <source>
        <dbReference type="ARBA" id="ARBA00016118"/>
    </source>
</evidence>
<reference evidence="7 8" key="1">
    <citation type="submission" date="2009-04" db="EMBL/GenBank/DDBJ databases">
        <authorList>
            <person name="Reysenbach A.-L."/>
            <person name="Heidelberg J.F."/>
            <person name="Nelson W.C."/>
        </authorList>
    </citation>
    <scope>NUCLEOTIDE SEQUENCE [LARGE SCALE GENOMIC DNA]</scope>
    <source>
        <strain evidence="7 8">SS-5</strain>
    </source>
</reference>
<evidence type="ECO:0000256" key="6">
    <source>
        <dbReference type="ARBA" id="ARBA00031723"/>
    </source>
</evidence>
<organism evidence="7 8">
    <name type="scientific">Sulfurihydrogenibium yellowstonense SS-5</name>
    <dbReference type="NCBI Taxonomy" id="432331"/>
    <lineage>
        <taxon>Bacteria</taxon>
        <taxon>Pseudomonadati</taxon>
        <taxon>Aquificota</taxon>
        <taxon>Aquificia</taxon>
        <taxon>Aquificales</taxon>
        <taxon>Hydrogenothermaceae</taxon>
        <taxon>Sulfurihydrogenibium</taxon>
    </lineage>
</organism>
<comment type="caution">
    <text evidence="7">The sequence shown here is derived from an EMBL/GenBank/DDBJ whole genome shotgun (WGS) entry which is preliminary data.</text>
</comment>
<evidence type="ECO:0000313" key="8">
    <source>
        <dbReference type="Proteomes" id="UP000005540"/>
    </source>
</evidence>
<dbReference type="AlphaFoldDB" id="C4FM46"/>
<dbReference type="Pfam" id="PF03750">
    <property type="entry name" value="Csm2_III-A"/>
    <property type="match status" value="1"/>
</dbReference>
<name>C4FM46_9AQUI</name>
<dbReference type="Proteomes" id="UP000005540">
    <property type="component" value="Unassembled WGS sequence"/>
</dbReference>
<gene>
    <name evidence="7" type="ORF">SULYE_1650</name>
</gene>
<dbReference type="InterPro" id="IPR010149">
    <property type="entry name" value="CRISPR-assoc_prot_Csm2_III-A"/>
</dbReference>
<dbReference type="GO" id="GO:0003723">
    <property type="term" value="F:RNA binding"/>
    <property type="evidence" value="ECO:0007669"/>
    <property type="project" value="UniProtKB-KW"/>
</dbReference>
<keyword evidence="4" id="KW-0694">RNA-binding</keyword>
<evidence type="ECO:0000256" key="1">
    <source>
        <dbReference type="ARBA" id="ARBA00003640"/>
    </source>
</evidence>
<dbReference type="RefSeq" id="WP_007548141.1">
    <property type="nucleotide sequence ID" value="NZ_ABZS01000206.1"/>
</dbReference>
<evidence type="ECO:0000313" key="7">
    <source>
        <dbReference type="EMBL" id="EEP59854.1"/>
    </source>
</evidence>
<comment type="similarity">
    <text evidence="2">Belongs to the CRISPR-associated Csm2 family.</text>
</comment>
<protein>
    <recommendedName>
        <fullName evidence="3">CRISPR system Cms protein Csm2</fullName>
    </recommendedName>
    <alternativeName>
        <fullName evidence="6">CRISPR type III A-associated protein Csm2</fullName>
    </alternativeName>
</protein>
<accession>C4FM46</accession>
<proteinExistence type="inferred from homology"/>
<keyword evidence="8" id="KW-1185">Reference proteome</keyword>
<dbReference type="EMBL" id="ABZS01000206">
    <property type="protein sequence ID" value="EEP59854.1"/>
    <property type="molecule type" value="Genomic_DNA"/>
</dbReference>
<evidence type="ECO:0000256" key="2">
    <source>
        <dbReference type="ARBA" id="ARBA00006896"/>
    </source>
</evidence>
<evidence type="ECO:0000256" key="5">
    <source>
        <dbReference type="ARBA" id="ARBA00023118"/>
    </source>
</evidence>
<dbReference type="OrthoDB" id="15520at2"/>
<evidence type="ECO:0000256" key="4">
    <source>
        <dbReference type="ARBA" id="ARBA00022884"/>
    </source>
</evidence>
<keyword evidence="5" id="KW-0051">Antiviral defense</keyword>